<dbReference type="Ensembl" id="ENSMMOT00000026215.1">
    <property type="protein sequence ID" value="ENSMMOP00000025777.1"/>
    <property type="gene ID" value="ENSMMOG00000019545.1"/>
</dbReference>
<dbReference type="GO" id="GO:0005615">
    <property type="term" value="C:extracellular space"/>
    <property type="evidence" value="ECO:0007669"/>
    <property type="project" value="TreeGrafter"/>
</dbReference>
<keyword evidence="9 10" id="KW-0339">Growth factor</keyword>
<evidence type="ECO:0000256" key="5">
    <source>
        <dbReference type="ARBA" id="ARBA00022525"/>
    </source>
</evidence>
<comment type="subcellular location">
    <subcellularLocation>
        <location evidence="2">Secreted</location>
    </subcellularLocation>
</comment>
<feature type="signal peptide" evidence="11">
    <location>
        <begin position="1"/>
        <end position="23"/>
    </location>
</feature>
<dbReference type="GO" id="GO:0005125">
    <property type="term" value="F:cytokine activity"/>
    <property type="evidence" value="ECO:0007669"/>
    <property type="project" value="TreeGrafter"/>
</dbReference>
<evidence type="ECO:0000313" key="13">
    <source>
        <dbReference type="Ensembl" id="ENSMMOP00000025777.1"/>
    </source>
</evidence>
<evidence type="ECO:0000256" key="2">
    <source>
        <dbReference type="ARBA" id="ARBA00004613"/>
    </source>
</evidence>
<reference evidence="13" key="2">
    <citation type="submission" date="2025-09" db="UniProtKB">
        <authorList>
            <consortium name="Ensembl"/>
        </authorList>
    </citation>
    <scope>IDENTIFICATION</scope>
</reference>
<keyword evidence="6" id="KW-0165">Cleavage on pair of basic residues</keyword>
<evidence type="ECO:0000313" key="14">
    <source>
        <dbReference type="Proteomes" id="UP000261620"/>
    </source>
</evidence>
<evidence type="ECO:0000256" key="4">
    <source>
        <dbReference type="ARBA" id="ARBA00019280"/>
    </source>
</evidence>
<dbReference type="PRINTS" id="PR00669">
    <property type="entry name" value="INHIBINA"/>
</dbReference>
<dbReference type="STRING" id="94237.ENSMMOP00000025777"/>
<dbReference type="Proteomes" id="UP000261620">
    <property type="component" value="Unplaced"/>
</dbReference>
<proteinExistence type="inferred from homology"/>
<feature type="domain" description="TGF-beta family profile" evidence="12">
    <location>
        <begin position="224"/>
        <end position="342"/>
    </location>
</feature>
<dbReference type="InterPro" id="IPR015615">
    <property type="entry name" value="TGF-beta-rel"/>
</dbReference>
<dbReference type="SMART" id="SM00204">
    <property type="entry name" value="TGFB"/>
    <property type="match status" value="1"/>
</dbReference>
<dbReference type="Gene3D" id="2.60.120.970">
    <property type="match status" value="1"/>
</dbReference>
<evidence type="ECO:0000256" key="9">
    <source>
        <dbReference type="PIRNR" id="PIRNR037328"/>
    </source>
</evidence>
<name>A0A3Q4BVA0_MOLML</name>
<protein>
    <recommendedName>
        <fullName evidence="4 9">Inhibin alpha chain</fullName>
    </recommendedName>
</protein>
<keyword evidence="14" id="KW-1185">Reference proteome</keyword>
<dbReference type="OMA" id="TYVFRPS"/>
<evidence type="ECO:0000259" key="12">
    <source>
        <dbReference type="PROSITE" id="PS51362"/>
    </source>
</evidence>
<dbReference type="SUPFAM" id="SSF57501">
    <property type="entry name" value="Cystine-knot cytokines"/>
    <property type="match status" value="1"/>
</dbReference>
<evidence type="ECO:0000256" key="11">
    <source>
        <dbReference type="SAM" id="SignalP"/>
    </source>
</evidence>
<comment type="function">
    <text evidence="1">Inhibins and activins inhibit and activate, respectively, the secretion of follitropin by the pituitary gland. Inhibins/activins are involved in regulating a number of diverse functions such as hypothalamic and pituitary hormone secretion, gonadal hormone secretion, germ cell development and maturation, erythroid differentiation, insulin secretion, nerve cell survival, embryonic axial development or bone growth, depending on their subunit composition. Inhibins appear to oppose the functions of activins.</text>
</comment>
<dbReference type="Gene3D" id="2.10.90.10">
    <property type="entry name" value="Cystine-knot cytokines"/>
    <property type="match status" value="1"/>
</dbReference>
<sequence length="342" mass="37960">MVSCALLILGPLWIYVLPHACRGEELPREAVLSWFRERVLEDLGLQEPPPTAAKGADGDAVRHAPWRYSRTKRAPQVNRPTGLKQETSQIILFPTPDSACARADSSLGETTRSQLTFYFQPSLNSHHTLVTSAHFWFYAGKEANSSAQLFILTSGQQSRLVVEVSSTMSSDGWTTYELHQNLLAYVAGGPFMLQVRCLACQCRSNEPDKTPFLHLHARPRGHARLPRQAAVIIPWSPLAMDLLQGPSQGLPHSDCHRAEVEISFRELGWQNWIVHPKAMTFYYCHGNCSARDRTATMLGSARCCAPVPGTTKSLRITTTSDGGYSFKSEFLSSIIPEECACT</sequence>
<dbReference type="PIRSF" id="PIRSF037328">
    <property type="entry name" value="Inhibin_alpha_subunit"/>
    <property type="match status" value="1"/>
</dbReference>
<comment type="similarity">
    <text evidence="3 10">Belongs to the TGF-beta family.</text>
</comment>
<dbReference type="GO" id="GO:0005179">
    <property type="term" value="F:hormone activity"/>
    <property type="evidence" value="ECO:0007669"/>
    <property type="project" value="UniProtKB-KW"/>
</dbReference>
<keyword evidence="5 9" id="KW-0964">Secreted</keyword>
<dbReference type="InterPro" id="IPR029034">
    <property type="entry name" value="Cystine-knot_cytokine"/>
</dbReference>
<feature type="chain" id="PRO_5018626550" description="Inhibin alpha chain" evidence="11">
    <location>
        <begin position="24"/>
        <end position="342"/>
    </location>
</feature>
<dbReference type="AlphaFoldDB" id="A0A3Q4BVA0"/>
<evidence type="ECO:0000256" key="8">
    <source>
        <dbReference type="ARBA" id="ARBA00023180"/>
    </source>
</evidence>
<dbReference type="InterPro" id="IPR001839">
    <property type="entry name" value="TGF-b_C"/>
</dbReference>
<dbReference type="PROSITE" id="PS51362">
    <property type="entry name" value="TGF_BETA_2"/>
    <property type="match status" value="1"/>
</dbReference>
<evidence type="ECO:0000256" key="6">
    <source>
        <dbReference type="ARBA" id="ARBA00022685"/>
    </source>
</evidence>
<evidence type="ECO:0000256" key="7">
    <source>
        <dbReference type="ARBA" id="ARBA00022729"/>
    </source>
</evidence>
<evidence type="ECO:0000256" key="1">
    <source>
        <dbReference type="ARBA" id="ARBA00002588"/>
    </source>
</evidence>
<evidence type="ECO:0000256" key="10">
    <source>
        <dbReference type="RuleBase" id="RU000354"/>
    </source>
</evidence>
<dbReference type="Pfam" id="PF00019">
    <property type="entry name" value="TGF_beta"/>
    <property type="match status" value="1"/>
</dbReference>
<dbReference type="PANTHER" id="PTHR11848">
    <property type="entry name" value="TGF-BETA FAMILY"/>
    <property type="match status" value="1"/>
</dbReference>
<keyword evidence="8" id="KW-0325">Glycoprotein</keyword>
<keyword evidence="9" id="KW-0372">Hormone</keyword>
<keyword evidence="7 11" id="KW-0732">Signal</keyword>
<evidence type="ECO:0000256" key="3">
    <source>
        <dbReference type="ARBA" id="ARBA00006656"/>
    </source>
</evidence>
<organism evidence="13 14">
    <name type="scientific">Mola mola</name>
    <name type="common">Ocean sunfish</name>
    <name type="synonym">Tetraodon mola</name>
    <dbReference type="NCBI Taxonomy" id="94237"/>
    <lineage>
        <taxon>Eukaryota</taxon>
        <taxon>Metazoa</taxon>
        <taxon>Chordata</taxon>
        <taxon>Craniata</taxon>
        <taxon>Vertebrata</taxon>
        <taxon>Euteleostomi</taxon>
        <taxon>Actinopterygii</taxon>
        <taxon>Neopterygii</taxon>
        <taxon>Teleostei</taxon>
        <taxon>Neoteleostei</taxon>
        <taxon>Acanthomorphata</taxon>
        <taxon>Eupercaria</taxon>
        <taxon>Tetraodontiformes</taxon>
        <taxon>Molidae</taxon>
        <taxon>Mola</taxon>
    </lineage>
</organism>
<dbReference type="GO" id="GO:0008083">
    <property type="term" value="F:growth factor activity"/>
    <property type="evidence" value="ECO:0007669"/>
    <property type="project" value="UniProtKB-KW"/>
</dbReference>
<accession>A0A3Q4BVA0</accession>
<dbReference type="InterPro" id="IPR017175">
    <property type="entry name" value="Inhibin_asu"/>
</dbReference>
<reference evidence="13" key="1">
    <citation type="submission" date="2025-08" db="UniProtKB">
        <authorList>
            <consortium name="Ensembl"/>
        </authorList>
    </citation>
    <scope>IDENTIFICATION</scope>
</reference>
<dbReference type="PANTHER" id="PTHR11848:SF117">
    <property type="entry name" value="INHIBIN ALPHA CHAIN"/>
    <property type="match status" value="1"/>
</dbReference>